<dbReference type="InterPro" id="IPR003660">
    <property type="entry name" value="HAMP_dom"/>
</dbReference>
<dbReference type="EMBL" id="FMXO01000005">
    <property type="protein sequence ID" value="SDB22354.1"/>
    <property type="molecule type" value="Genomic_DNA"/>
</dbReference>
<dbReference type="Pfam" id="PF02518">
    <property type="entry name" value="HATPase_c"/>
    <property type="match status" value="1"/>
</dbReference>
<keyword evidence="10" id="KW-0472">Membrane</keyword>
<keyword evidence="6" id="KW-0547">Nucleotide-binding</keyword>
<evidence type="ECO:0000256" key="9">
    <source>
        <dbReference type="ARBA" id="ARBA00023012"/>
    </source>
</evidence>
<evidence type="ECO:0000313" key="13">
    <source>
        <dbReference type="EMBL" id="SDB22354.1"/>
    </source>
</evidence>
<accession>A0A1G6BP03</accession>
<keyword evidence="7" id="KW-0418">Kinase</keyword>
<keyword evidence="10" id="KW-0812">Transmembrane</keyword>
<evidence type="ECO:0000313" key="14">
    <source>
        <dbReference type="Proteomes" id="UP000198771"/>
    </source>
</evidence>
<evidence type="ECO:0000256" key="3">
    <source>
        <dbReference type="ARBA" id="ARBA00012438"/>
    </source>
</evidence>
<dbReference type="GO" id="GO:0000155">
    <property type="term" value="F:phosphorelay sensor kinase activity"/>
    <property type="evidence" value="ECO:0007669"/>
    <property type="project" value="InterPro"/>
</dbReference>
<evidence type="ECO:0000256" key="6">
    <source>
        <dbReference type="ARBA" id="ARBA00022741"/>
    </source>
</evidence>
<evidence type="ECO:0000256" key="4">
    <source>
        <dbReference type="ARBA" id="ARBA00022553"/>
    </source>
</evidence>
<reference evidence="13 14" key="1">
    <citation type="submission" date="2016-10" db="EMBL/GenBank/DDBJ databases">
        <authorList>
            <person name="de Groot N.N."/>
        </authorList>
    </citation>
    <scope>NUCLEOTIDE SEQUENCE [LARGE SCALE GENOMIC DNA]</scope>
    <source>
        <strain evidence="13 14">ASO4-2</strain>
    </source>
</reference>
<evidence type="ECO:0000259" key="12">
    <source>
        <dbReference type="PROSITE" id="PS50885"/>
    </source>
</evidence>
<evidence type="ECO:0000256" key="10">
    <source>
        <dbReference type="SAM" id="Phobius"/>
    </source>
</evidence>
<dbReference type="GO" id="GO:0016020">
    <property type="term" value="C:membrane"/>
    <property type="evidence" value="ECO:0007669"/>
    <property type="project" value="UniProtKB-SubCell"/>
</dbReference>
<dbReference type="PANTHER" id="PTHR43065:SF10">
    <property type="entry name" value="PEROXIDE STRESS-ACTIVATED HISTIDINE KINASE MAK3"/>
    <property type="match status" value="1"/>
</dbReference>
<organism evidence="13 14">
    <name type="scientific">Desulfonatronum thiosulfatophilum</name>
    <dbReference type="NCBI Taxonomy" id="617002"/>
    <lineage>
        <taxon>Bacteria</taxon>
        <taxon>Pseudomonadati</taxon>
        <taxon>Thermodesulfobacteriota</taxon>
        <taxon>Desulfovibrionia</taxon>
        <taxon>Desulfovibrionales</taxon>
        <taxon>Desulfonatronaceae</taxon>
        <taxon>Desulfonatronum</taxon>
    </lineage>
</organism>
<dbReference type="Pfam" id="PF00512">
    <property type="entry name" value="HisKA"/>
    <property type="match status" value="1"/>
</dbReference>
<keyword evidence="8" id="KW-0067">ATP-binding</keyword>
<dbReference type="Pfam" id="PF00672">
    <property type="entry name" value="HAMP"/>
    <property type="match status" value="1"/>
</dbReference>
<feature type="transmembrane region" description="Helical" evidence="10">
    <location>
        <begin position="12"/>
        <end position="38"/>
    </location>
</feature>
<comment type="catalytic activity">
    <reaction evidence="1">
        <text>ATP + protein L-histidine = ADP + protein N-phospho-L-histidine.</text>
        <dbReference type="EC" id="2.7.13.3"/>
    </reaction>
</comment>
<dbReference type="Gene3D" id="6.10.340.10">
    <property type="match status" value="1"/>
</dbReference>
<dbReference type="InterPro" id="IPR036890">
    <property type="entry name" value="HATPase_C_sf"/>
</dbReference>
<keyword evidence="14" id="KW-1185">Reference proteome</keyword>
<proteinExistence type="predicted"/>
<keyword evidence="10" id="KW-1133">Transmembrane helix</keyword>
<feature type="domain" description="HAMP" evidence="12">
    <location>
        <begin position="197"/>
        <end position="249"/>
    </location>
</feature>
<dbReference type="InterPro" id="IPR003594">
    <property type="entry name" value="HATPase_dom"/>
</dbReference>
<dbReference type="PROSITE" id="PS50109">
    <property type="entry name" value="HIS_KIN"/>
    <property type="match status" value="1"/>
</dbReference>
<dbReference type="Gene3D" id="3.30.565.10">
    <property type="entry name" value="Histidine kinase-like ATPase, C-terminal domain"/>
    <property type="match status" value="1"/>
</dbReference>
<dbReference type="AlphaFoldDB" id="A0A1G6BP03"/>
<dbReference type="SUPFAM" id="SSF47384">
    <property type="entry name" value="Homodimeric domain of signal transducing histidine kinase"/>
    <property type="match status" value="1"/>
</dbReference>
<dbReference type="SUPFAM" id="SSF55874">
    <property type="entry name" value="ATPase domain of HSP90 chaperone/DNA topoisomerase II/histidine kinase"/>
    <property type="match status" value="1"/>
</dbReference>
<dbReference type="GO" id="GO:0005524">
    <property type="term" value="F:ATP binding"/>
    <property type="evidence" value="ECO:0007669"/>
    <property type="project" value="UniProtKB-KW"/>
</dbReference>
<dbReference type="InterPro" id="IPR036097">
    <property type="entry name" value="HisK_dim/P_sf"/>
</dbReference>
<evidence type="ECO:0000256" key="7">
    <source>
        <dbReference type="ARBA" id="ARBA00022777"/>
    </source>
</evidence>
<keyword evidence="9" id="KW-0902">Two-component regulatory system</keyword>
<dbReference type="PANTHER" id="PTHR43065">
    <property type="entry name" value="SENSOR HISTIDINE KINASE"/>
    <property type="match status" value="1"/>
</dbReference>
<dbReference type="SMART" id="SM00388">
    <property type="entry name" value="HisKA"/>
    <property type="match status" value="1"/>
</dbReference>
<dbReference type="Gene3D" id="1.10.287.130">
    <property type="match status" value="1"/>
</dbReference>
<feature type="domain" description="Histidine kinase" evidence="11">
    <location>
        <begin position="280"/>
        <end position="492"/>
    </location>
</feature>
<sequence>MLHRIPTLSDYFSLRSALVISVILPLAMAMGLTGYLLLQLVERNIEHRMQKDLELVARAIQLPLSHSMELKRQGSVLRAVESAFSIGRVYSAYVYDRQGRRIASAGRSEPTPEQERLTELAADGKQRGEYGNVAGREVFSYFVPLTDSGGRINGLLQLTRRKSDIQEDVRAVRARVALGLGLGLLFMSGLVLFGHHRALGQYLSSLENSMSRVAEGDQNHRLQPHGPKEIVNIGRQFNRMLDTIEEAKAELRERRIRQMQLQAQLRQTEKLAAIGELAAGVAHELGTPLSVVSGKAQRVLRKSALDAEIVETLRDIRREVDRMEHIIRQLLDFSRCNALRKKPTCLTQLIRSAVSAVSEDAENHRTCLETVFPLGNANEALQINLDSVRMEQVLVNLIRNAVQSASGGRAVVSCGKKENQAWMQVDDDGPGIPLEIETKLFEPFFTTKSVGHGTGLGLAVVHGILRDHGGSIEFGKSRLGGAFFRIWLSVDHEPTIRG</sequence>
<dbReference type="SMART" id="SM00304">
    <property type="entry name" value="HAMP"/>
    <property type="match status" value="1"/>
</dbReference>
<dbReference type="PRINTS" id="PR00344">
    <property type="entry name" value="BCTRLSENSOR"/>
</dbReference>
<dbReference type="CDD" id="cd06225">
    <property type="entry name" value="HAMP"/>
    <property type="match status" value="1"/>
</dbReference>
<keyword evidence="5" id="KW-0808">Transferase</keyword>
<dbReference type="PROSITE" id="PS50885">
    <property type="entry name" value="HAMP"/>
    <property type="match status" value="1"/>
</dbReference>
<dbReference type="InterPro" id="IPR005467">
    <property type="entry name" value="His_kinase_dom"/>
</dbReference>
<gene>
    <name evidence="13" type="ORF">SAMN05660653_01084</name>
</gene>
<evidence type="ECO:0000256" key="1">
    <source>
        <dbReference type="ARBA" id="ARBA00000085"/>
    </source>
</evidence>
<dbReference type="STRING" id="617002.SAMN05660653_01084"/>
<dbReference type="OrthoDB" id="224978at2"/>
<keyword evidence="4" id="KW-0597">Phosphoprotein</keyword>
<dbReference type="CDD" id="cd00082">
    <property type="entry name" value="HisKA"/>
    <property type="match status" value="1"/>
</dbReference>
<evidence type="ECO:0000256" key="2">
    <source>
        <dbReference type="ARBA" id="ARBA00004370"/>
    </source>
</evidence>
<name>A0A1G6BP03_9BACT</name>
<feature type="transmembrane region" description="Helical" evidence="10">
    <location>
        <begin position="176"/>
        <end position="195"/>
    </location>
</feature>
<dbReference type="InterPro" id="IPR003661">
    <property type="entry name" value="HisK_dim/P_dom"/>
</dbReference>
<dbReference type="Proteomes" id="UP000198771">
    <property type="component" value="Unassembled WGS sequence"/>
</dbReference>
<dbReference type="SMART" id="SM00387">
    <property type="entry name" value="HATPase_c"/>
    <property type="match status" value="1"/>
</dbReference>
<evidence type="ECO:0000256" key="8">
    <source>
        <dbReference type="ARBA" id="ARBA00022840"/>
    </source>
</evidence>
<evidence type="ECO:0000256" key="5">
    <source>
        <dbReference type="ARBA" id="ARBA00022679"/>
    </source>
</evidence>
<dbReference type="EC" id="2.7.13.3" evidence="3"/>
<dbReference type="InterPro" id="IPR004358">
    <property type="entry name" value="Sig_transdc_His_kin-like_C"/>
</dbReference>
<dbReference type="RefSeq" id="WP_092118276.1">
    <property type="nucleotide sequence ID" value="NZ_FMXO01000005.1"/>
</dbReference>
<protein>
    <recommendedName>
        <fullName evidence="3">histidine kinase</fullName>
        <ecNumber evidence="3">2.7.13.3</ecNumber>
    </recommendedName>
</protein>
<evidence type="ECO:0000259" key="11">
    <source>
        <dbReference type="PROSITE" id="PS50109"/>
    </source>
</evidence>
<comment type="subcellular location">
    <subcellularLocation>
        <location evidence="2">Membrane</location>
    </subcellularLocation>
</comment>